<keyword evidence="2" id="KW-0479">Metal-binding</keyword>
<dbReference type="PANTHER" id="PTHR46696:SF1">
    <property type="entry name" value="CYTOCHROME P450 YJIB-RELATED"/>
    <property type="match status" value="1"/>
</dbReference>
<keyword evidence="2" id="KW-0503">Monooxygenase</keyword>
<gene>
    <name evidence="3" type="ORF">WIS52_27095</name>
</gene>
<dbReference type="SUPFAM" id="SSF48264">
    <property type="entry name" value="Cytochrome P450"/>
    <property type="match status" value="1"/>
</dbReference>
<dbReference type="EMBL" id="JBEDNQ010000013">
    <property type="protein sequence ID" value="MEQ3554150.1"/>
    <property type="molecule type" value="Genomic_DNA"/>
</dbReference>
<dbReference type="InterPro" id="IPR001128">
    <property type="entry name" value="Cyt_P450"/>
</dbReference>
<comment type="caution">
    <text evidence="3">The sequence shown here is derived from an EMBL/GenBank/DDBJ whole genome shotgun (WGS) entry which is preliminary data.</text>
</comment>
<keyword evidence="2" id="KW-0560">Oxidoreductase</keyword>
<dbReference type="PROSITE" id="PS00086">
    <property type="entry name" value="CYTOCHROME_P450"/>
    <property type="match status" value="1"/>
</dbReference>
<dbReference type="Proteomes" id="UP001494902">
    <property type="component" value="Unassembled WGS sequence"/>
</dbReference>
<dbReference type="Gene3D" id="1.10.630.10">
    <property type="entry name" value="Cytochrome P450"/>
    <property type="match status" value="1"/>
</dbReference>
<dbReference type="CDD" id="cd11037">
    <property type="entry name" value="CYP199A2-like"/>
    <property type="match status" value="1"/>
</dbReference>
<keyword evidence="2" id="KW-0408">Iron</keyword>
<evidence type="ECO:0000313" key="4">
    <source>
        <dbReference type="Proteomes" id="UP001494902"/>
    </source>
</evidence>
<proteinExistence type="inferred from homology"/>
<dbReference type="PANTHER" id="PTHR46696">
    <property type="entry name" value="P450, PUTATIVE (EUROFUNG)-RELATED"/>
    <property type="match status" value="1"/>
</dbReference>
<evidence type="ECO:0000256" key="1">
    <source>
        <dbReference type="ARBA" id="ARBA00010617"/>
    </source>
</evidence>
<accession>A0ABV1KI66</accession>
<dbReference type="Pfam" id="PF00067">
    <property type="entry name" value="p450"/>
    <property type="match status" value="1"/>
</dbReference>
<reference evidence="3 4" key="1">
    <citation type="submission" date="2024-03" db="EMBL/GenBank/DDBJ databases">
        <title>Draft genome sequence of Pseudonocardia nematodicida JCM 31783.</title>
        <authorList>
            <person name="Butdee W."/>
            <person name="Duangmal K."/>
        </authorList>
    </citation>
    <scope>NUCLEOTIDE SEQUENCE [LARGE SCALE GENOMIC DNA]</scope>
    <source>
        <strain evidence="3 4">JCM 31783</strain>
    </source>
</reference>
<dbReference type="InterPro" id="IPR036396">
    <property type="entry name" value="Cyt_P450_sf"/>
</dbReference>
<evidence type="ECO:0000256" key="2">
    <source>
        <dbReference type="RuleBase" id="RU000461"/>
    </source>
</evidence>
<name>A0ABV1KI66_9PSEU</name>
<dbReference type="InterPro" id="IPR017972">
    <property type="entry name" value="Cyt_P450_CS"/>
</dbReference>
<keyword evidence="2" id="KW-0349">Heme</keyword>
<evidence type="ECO:0000313" key="3">
    <source>
        <dbReference type="EMBL" id="MEQ3554150.1"/>
    </source>
</evidence>
<keyword evidence="4" id="KW-1185">Reference proteome</keyword>
<comment type="similarity">
    <text evidence="1 2">Belongs to the cytochrome P450 family.</text>
</comment>
<protein>
    <submittedName>
        <fullName evidence="3">Cytochrome P450</fullName>
    </submittedName>
</protein>
<dbReference type="PRINTS" id="PR00359">
    <property type="entry name" value="BP450"/>
</dbReference>
<sequence length="394" mass="44201">MTLPAAPAVPVSDADLFSEQARIDPYPIYDELRELGPVVRLARQDLYALPRYDEVRTALMNWRVFSSARGVFVDPEVNAQLEGITLCSDPPDHTMMRSVLARPLRQDRMREIAPRIEAEADRIVTELVGRGRFDAATELAEHLPMAVVSELVGLPDRGRDKMLEWAAAIWNVQGPANERFTAAMPAVQEFTAFATDEAVPGNLRPQGWAAHLYEAAERGEIPPEKCPVMMLDYVTPSLDTTILAISNTIRLFAEHPDQWDLLRADRSWIPHAINESLRIESPVPQFSRVLTEEHEIGGVVLPAGSRVALLYGSANRDHRQYPDPTRFDITRRPSDHLAFGRGEHVCVGMHLARLEMTALLERLADRVARFEVVESRPMVNNGLRGLERLDVVVS</sequence>
<dbReference type="InterPro" id="IPR002397">
    <property type="entry name" value="Cyt_P450_B"/>
</dbReference>
<organism evidence="3 4">
    <name type="scientific">Pseudonocardia nematodicida</name>
    <dbReference type="NCBI Taxonomy" id="1206997"/>
    <lineage>
        <taxon>Bacteria</taxon>
        <taxon>Bacillati</taxon>
        <taxon>Actinomycetota</taxon>
        <taxon>Actinomycetes</taxon>
        <taxon>Pseudonocardiales</taxon>
        <taxon>Pseudonocardiaceae</taxon>
        <taxon>Pseudonocardia</taxon>
    </lineage>
</organism>
<dbReference type="RefSeq" id="WP_349301221.1">
    <property type="nucleotide sequence ID" value="NZ_JBEDNQ010000013.1"/>
</dbReference>